<gene>
    <name evidence="2" type="ORF">BLA27_11050</name>
</gene>
<reference evidence="2 3" key="1">
    <citation type="submission" date="2016-10" db="EMBL/GenBank/DDBJ databases">
        <title>The Draft Genome Sequence of the Potato Rhizosphere Bacteria Ochrobactrum sp. IPA7.2.</title>
        <authorList>
            <person name="Gogoleva N.E."/>
            <person name="Khlopko Y.A."/>
            <person name="Burygin G.L."/>
            <person name="Plotnikov A.O."/>
        </authorList>
    </citation>
    <scope>NUCLEOTIDE SEQUENCE [LARGE SCALE GENOMIC DNA]</scope>
    <source>
        <strain evidence="2 3">IPA7.2</strain>
    </source>
</reference>
<dbReference type="Proteomes" id="UP000182985">
    <property type="component" value="Unassembled WGS sequence"/>
</dbReference>
<accession>A0A1J6I3M2</accession>
<evidence type="ECO:0000256" key="1">
    <source>
        <dbReference type="SAM" id="Phobius"/>
    </source>
</evidence>
<feature type="transmembrane region" description="Helical" evidence="1">
    <location>
        <begin position="83"/>
        <end position="104"/>
    </location>
</feature>
<comment type="caution">
    <text evidence="2">The sequence shown here is derived from an EMBL/GenBank/DDBJ whole genome shotgun (WGS) entry which is preliminary data.</text>
</comment>
<dbReference type="RefSeq" id="WP_071631790.1">
    <property type="nucleotide sequence ID" value="NZ_MOEC01000009.1"/>
</dbReference>
<evidence type="ECO:0008006" key="4">
    <source>
        <dbReference type="Google" id="ProtNLM"/>
    </source>
</evidence>
<sequence>MKGNLISDTELQTYVDGFLREERRQAVEAELLCNPSLQSEVAIWQRQNETLRALYAPVLDEPLPTRLLPGNVNKRVLVARQKWWRMAAAAVFLAALGGLGGWLGRDFPGNASTPPWPLAREAMAAHSLYASEIVHPVEVKAEQEQHLSAWLSRRLDRTLNIPDLRAEELSLVGGRLLPAQGGPAAQLMYEDPEGKRVTLFIVPSDDMKETSLRYLSQNNLEALVWTDNAISCALVGDMPRARLQKIALSAYKQFE</sequence>
<dbReference type="EMBL" id="MOEC01000009">
    <property type="protein sequence ID" value="OIS93482.1"/>
    <property type="molecule type" value="Genomic_DNA"/>
</dbReference>
<proteinExistence type="predicted"/>
<name>A0A1J6I3M2_9HYPH</name>
<protein>
    <recommendedName>
        <fullName evidence="4">Anti-sigma factor</fullName>
    </recommendedName>
</protein>
<keyword evidence="1" id="KW-0472">Membrane</keyword>
<evidence type="ECO:0000313" key="2">
    <source>
        <dbReference type="EMBL" id="OIS93482.1"/>
    </source>
</evidence>
<keyword evidence="1" id="KW-1133">Transmembrane helix</keyword>
<organism evidence="2 3">
    <name type="scientific">Brucella cytisi</name>
    <dbReference type="NCBI Taxonomy" id="407152"/>
    <lineage>
        <taxon>Bacteria</taxon>
        <taxon>Pseudomonadati</taxon>
        <taxon>Pseudomonadota</taxon>
        <taxon>Alphaproteobacteria</taxon>
        <taxon>Hyphomicrobiales</taxon>
        <taxon>Brucellaceae</taxon>
        <taxon>Brucella/Ochrobactrum group</taxon>
        <taxon>Brucella</taxon>
    </lineage>
</organism>
<dbReference type="OrthoDB" id="7187254at2"/>
<keyword evidence="1" id="KW-0812">Transmembrane</keyword>
<keyword evidence="3" id="KW-1185">Reference proteome</keyword>
<evidence type="ECO:0000313" key="3">
    <source>
        <dbReference type="Proteomes" id="UP000182985"/>
    </source>
</evidence>
<dbReference type="AlphaFoldDB" id="A0A1J6I3M2"/>